<dbReference type="InterPro" id="IPR022041">
    <property type="entry name" value="Methyltransf_FA"/>
</dbReference>
<dbReference type="Pfam" id="PF13855">
    <property type="entry name" value="LRR_8"/>
    <property type="match status" value="3"/>
</dbReference>
<evidence type="ECO:0000256" key="2">
    <source>
        <dbReference type="ARBA" id="ARBA00022729"/>
    </source>
</evidence>
<organism evidence="5 6">
    <name type="scientific">Chironomus riparius</name>
    <dbReference type="NCBI Taxonomy" id="315576"/>
    <lineage>
        <taxon>Eukaryota</taxon>
        <taxon>Metazoa</taxon>
        <taxon>Ecdysozoa</taxon>
        <taxon>Arthropoda</taxon>
        <taxon>Hexapoda</taxon>
        <taxon>Insecta</taxon>
        <taxon>Pterygota</taxon>
        <taxon>Neoptera</taxon>
        <taxon>Endopterygota</taxon>
        <taxon>Diptera</taxon>
        <taxon>Nematocera</taxon>
        <taxon>Chironomoidea</taxon>
        <taxon>Chironomidae</taxon>
        <taxon>Chironominae</taxon>
        <taxon>Chironomus</taxon>
    </lineage>
</organism>
<reference evidence="5" key="1">
    <citation type="submission" date="2022-01" db="EMBL/GenBank/DDBJ databases">
        <authorList>
            <person name="King R."/>
        </authorList>
    </citation>
    <scope>NUCLEOTIDE SEQUENCE</scope>
</reference>
<evidence type="ECO:0000313" key="6">
    <source>
        <dbReference type="Proteomes" id="UP001153620"/>
    </source>
</evidence>
<keyword evidence="1" id="KW-0433">Leucine-rich repeat</keyword>
<gene>
    <name evidence="5" type="ORF">CHIRRI_LOCUS4151</name>
</gene>
<keyword evidence="3" id="KW-0677">Repeat</keyword>
<dbReference type="Proteomes" id="UP001153620">
    <property type="component" value="Chromosome 1"/>
</dbReference>
<dbReference type="SUPFAM" id="SSF52058">
    <property type="entry name" value="L domain-like"/>
    <property type="match status" value="1"/>
</dbReference>
<name>A0A9P0NG08_9DIPT</name>
<proteinExistence type="predicted"/>
<sequence length="425" mass="48455">MIVLKSLNIHSINPAWFDNIPNLKGLSLYNNNLTSLSEDAFANLGNLSILSIDTNPIGDNIAPETFSKLPNLQQLYIGGIGMTKLNTDWFKSLSNLEELNTYNNLLDSIPEGIFDNLTRMKYLHLGGNRLTESRIPGNVFDNLSQLSELIVEVNNIENLNPEWFQNLHQLSVLSLNDNNIGNLPNGIFAPINNLRQLKMDQNNLKTINRDAFGNIQNLETASFEQNQINAIDERFWREAGPLYSFHLDNNICISDRFYSFGNNRNLTAFNICTRNFELIFETTTERGHPYKFFQVPSTTGINLRVKTDQEVHISLTSFNFLWNPSIEIIIGTGNNTLSTVIRNQNTRVVVVQSPKIIRLGQWTGLRITWVNNIILVTREGQEYPFLAYSMEDIFPIQFYGLQSPESQADWSILPIYVETIPTDDV</sequence>
<evidence type="ECO:0000313" key="5">
    <source>
        <dbReference type="EMBL" id="CAH1716026.1"/>
    </source>
</evidence>
<dbReference type="SMART" id="SM00369">
    <property type="entry name" value="LRR_TYP"/>
    <property type="match status" value="7"/>
</dbReference>
<dbReference type="AlphaFoldDB" id="A0A9P0NG08"/>
<dbReference type="Pfam" id="PF12248">
    <property type="entry name" value="Methyltransf_FA"/>
    <property type="match status" value="1"/>
</dbReference>
<dbReference type="GO" id="GO:0005886">
    <property type="term" value="C:plasma membrane"/>
    <property type="evidence" value="ECO:0007669"/>
    <property type="project" value="TreeGrafter"/>
</dbReference>
<keyword evidence="6" id="KW-1185">Reference proteome</keyword>
<reference evidence="5" key="2">
    <citation type="submission" date="2022-10" db="EMBL/GenBank/DDBJ databases">
        <authorList>
            <consortium name="ENA_rothamsted_submissions"/>
            <consortium name="culmorum"/>
            <person name="King R."/>
        </authorList>
    </citation>
    <scope>NUCLEOTIDE SEQUENCE</scope>
</reference>
<dbReference type="InterPro" id="IPR003591">
    <property type="entry name" value="Leu-rich_rpt_typical-subtyp"/>
</dbReference>
<evidence type="ECO:0000256" key="1">
    <source>
        <dbReference type="ARBA" id="ARBA00022614"/>
    </source>
</evidence>
<dbReference type="PROSITE" id="PS51450">
    <property type="entry name" value="LRR"/>
    <property type="match status" value="2"/>
</dbReference>
<dbReference type="InterPro" id="IPR050541">
    <property type="entry name" value="LRR_TM_domain-containing"/>
</dbReference>
<accession>A0A9P0NG08</accession>
<dbReference type="PANTHER" id="PTHR24369">
    <property type="entry name" value="ANTIGEN BSP, PUTATIVE-RELATED"/>
    <property type="match status" value="1"/>
</dbReference>
<evidence type="ECO:0000259" key="4">
    <source>
        <dbReference type="Pfam" id="PF12248"/>
    </source>
</evidence>
<dbReference type="PANTHER" id="PTHR24369:SF210">
    <property type="entry name" value="CHAOPTIN-RELATED"/>
    <property type="match status" value="1"/>
</dbReference>
<dbReference type="FunFam" id="3.80.10.10:FF:001164">
    <property type="entry name" value="GH01279p"/>
    <property type="match status" value="1"/>
</dbReference>
<dbReference type="InterPro" id="IPR032675">
    <property type="entry name" value="LRR_dom_sf"/>
</dbReference>
<dbReference type="EMBL" id="OU895877">
    <property type="protein sequence ID" value="CAH1716026.1"/>
    <property type="molecule type" value="Genomic_DNA"/>
</dbReference>
<keyword evidence="2" id="KW-0732">Signal</keyword>
<dbReference type="Gene3D" id="3.80.10.10">
    <property type="entry name" value="Ribonuclease Inhibitor"/>
    <property type="match status" value="2"/>
</dbReference>
<dbReference type="InterPro" id="IPR001611">
    <property type="entry name" value="Leu-rich_rpt"/>
</dbReference>
<feature type="domain" description="Farnesoic acid O-methyl transferase" evidence="4">
    <location>
        <begin position="288"/>
        <end position="412"/>
    </location>
</feature>
<protein>
    <recommendedName>
        <fullName evidence="4">Farnesoic acid O-methyl transferase domain-containing protein</fullName>
    </recommendedName>
</protein>
<evidence type="ECO:0000256" key="3">
    <source>
        <dbReference type="ARBA" id="ARBA00022737"/>
    </source>
</evidence>